<dbReference type="EMBL" id="QNVU01000002">
    <property type="protein sequence ID" value="REC52838.1"/>
    <property type="molecule type" value="Genomic_DNA"/>
</dbReference>
<dbReference type="InterPro" id="IPR036388">
    <property type="entry name" value="WH-like_DNA-bd_sf"/>
</dbReference>
<dbReference type="PROSITE" id="PS50043">
    <property type="entry name" value="HTH_LUXR_2"/>
    <property type="match status" value="1"/>
</dbReference>
<dbReference type="GO" id="GO:0003677">
    <property type="term" value="F:DNA binding"/>
    <property type="evidence" value="ECO:0007669"/>
    <property type="project" value="UniProtKB-KW"/>
</dbReference>
<dbReference type="SUPFAM" id="SSF46894">
    <property type="entry name" value="C-terminal effector domain of the bipartite response regulators"/>
    <property type="match status" value="1"/>
</dbReference>
<protein>
    <recommendedName>
        <fullName evidence="7">DNA-binding response regulator</fullName>
    </recommendedName>
</protein>
<feature type="modified residue" description="4-aspartylphosphate" evidence="2">
    <location>
        <position position="54"/>
    </location>
</feature>
<organism evidence="5 6">
    <name type="scientific">Candidatus Chryseobacterium massiliense</name>
    <dbReference type="NCBI Taxonomy" id="204089"/>
    <lineage>
        <taxon>Bacteria</taxon>
        <taxon>Pseudomonadati</taxon>
        <taxon>Bacteroidota</taxon>
        <taxon>Flavobacteriia</taxon>
        <taxon>Flavobacteriales</taxon>
        <taxon>Weeksellaceae</taxon>
        <taxon>Chryseobacterium group</taxon>
        <taxon>Chryseobacterium</taxon>
    </lineage>
</organism>
<dbReference type="AlphaFoldDB" id="A0A3D9BH92"/>
<dbReference type="PRINTS" id="PR00038">
    <property type="entry name" value="HTHLUXR"/>
</dbReference>
<keyword evidence="6" id="KW-1185">Reference proteome</keyword>
<evidence type="ECO:0000259" key="4">
    <source>
        <dbReference type="PROSITE" id="PS50110"/>
    </source>
</evidence>
<evidence type="ECO:0000313" key="6">
    <source>
        <dbReference type="Proteomes" id="UP000256924"/>
    </source>
</evidence>
<keyword evidence="2" id="KW-0597">Phosphoprotein</keyword>
<evidence type="ECO:0000256" key="1">
    <source>
        <dbReference type="ARBA" id="ARBA00023125"/>
    </source>
</evidence>
<proteinExistence type="predicted"/>
<reference evidence="5 6" key="1">
    <citation type="journal article" date="2004" name="Emerg. Infect. Dis.">
        <title>Amoebae-resisting bacteria isolated from human nasal swabs by amoebal coculture.</title>
        <authorList>
            <person name="Greub G."/>
            <person name="La Scola B."/>
            <person name="Raoult D."/>
        </authorList>
    </citation>
    <scope>NUCLEOTIDE SEQUENCE [LARGE SCALE GENOMIC DNA]</scope>
    <source>
        <strain evidence="5 6">CCUG 51329</strain>
    </source>
</reference>
<dbReference type="Gene3D" id="1.10.10.10">
    <property type="entry name" value="Winged helix-like DNA-binding domain superfamily/Winged helix DNA-binding domain"/>
    <property type="match status" value="1"/>
</dbReference>
<comment type="caution">
    <text evidence="5">The sequence shown here is derived from an EMBL/GenBank/DDBJ whole genome shotgun (WGS) entry which is preliminary data.</text>
</comment>
<evidence type="ECO:0000256" key="2">
    <source>
        <dbReference type="PROSITE-ProRule" id="PRU00169"/>
    </source>
</evidence>
<dbReference type="CDD" id="cd06170">
    <property type="entry name" value="LuxR_C_like"/>
    <property type="match status" value="1"/>
</dbReference>
<feature type="domain" description="Response regulatory" evidence="4">
    <location>
        <begin position="2"/>
        <end position="119"/>
    </location>
</feature>
<dbReference type="GO" id="GO:0000160">
    <property type="term" value="P:phosphorelay signal transduction system"/>
    <property type="evidence" value="ECO:0007669"/>
    <property type="project" value="InterPro"/>
</dbReference>
<dbReference type="Pfam" id="PF00072">
    <property type="entry name" value="Response_reg"/>
    <property type="match status" value="1"/>
</dbReference>
<dbReference type="SMART" id="SM00448">
    <property type="entry name" value="REC"/>
    <property type="match status" value="1"/>
</dbReference>
<keyword evidence="1" id="KW-0238">DNA-binding</keyword>
<dbReference type="GO" id="GO:0006355">
    <property type="term" value="P:regulation of DNA-templated transcription"/>
    <property type="evidence" value="ECO:0007669"/>
    <property type="project" value="InterPro"/>
</dbReference>
<dbReference type="SMART" id="SM00421">
    <property type="entry name" value="HTH_LUXR"/>
    <property type="match status" value="1"/>
</dbReference>
<dbReference type="InterPro" id="IPR011006">
    <property type="entry name" value="CheY-like_superfamily"/>
</dbReference>
<evidence type="ECO:0000313" key="5">
    <source>
        <dbReference type="EMBL" id="REC52838.1"/>
    </source>
</evidence>
<accession>A0A3D9BH92</accession>
<sequence>MKILLFDDHTLFVQSFKILLESNFSVQHEVFGCTSIEEVNACMEGQKIDLIFTDYLIPGLDIFHIINQWKKENEFIKIVVLSSINSSNLIARLLLNSADGFLSKSASQDEIYKCINYINNNKKYVCKNLESDVMQYLLLKENNIFSQRELEIIELIKQGKSIKDKAKILNLSENTIITHRRNIMQKADVKFVTELLAKLGDFGL</sequence>
<evidence type="ECO:0000259" key="3">
    <source>
        <dbReference type="PROSITE" id="PS50043"/>
    </source>
</evidence>
<dbReference type="Pfam" id="PF00196">
    <property type="entry name" value="GerE"/>
    <property type="match status" value="1"/>
</dbReference>
<dbReference type="SUPFAM" id="SSF52172">
    <property type="entry name" value="CheY-like"/>
    <property type="match status" value="1"/>
</dbReference>
<dbReference type="InterPro" id="IPR000792">
    <property type="entry name" value="Tscrpt_reg_LuxR_C"/>
</dbReference>
<name>A0A3D9BH92_9FLAO</name>
<dbReference type="RefSeq" id="WP_116096098.1">
    <property type="nucleotide sequence ID" value="NZ_QNVU01000002.1"/>
</dbReference>
<dbReference type="InterPro" id="IPR051015">
    <property type="entry name" value="EvgA-like"/>
</dbReference>
<dbReference type="PROSITE" id="PS50110">
    <property type="entry name" value="RESPONSE_REGULATORY"/>
    <property type="match status" value="1"/>
</dbReference>
<dbReference type="Proteomes" id="UP000256924">
    <property type="component" value="Unassembled WGS sequence"/>
</dbReference>
<gene>
    <name evidence="5" type="ORF">DRF68_01385</name>
</gene>
<dbReference type="Gene3D" id="3.40.50.2300">
    <property type="match status" value="1"/>
</dbReference>
<dbReference type="PANTHER" id="PTHR45566">
    <property type="entry name" value="HTH-TYPE TRANSCRIPTIONAL REGULATOR YHJB-RELATED"/>
    <property type="match status" value="1"/>
</dbReference>
<dbReference type="InterPro" id="IPR016032">
    <property type="entry name" value="Sig_transdc_resp-reg_C-effctor"/>
</dbReference>
<evidence type="ECO:0008006" key="7">
    <source>
        <dbReference type="Google" id="ProtNLM"/>
    </source>
</evidence>
<feature type="domain" description="HTH luxR-type" evidence="3">
    <location>
        <begin position="138"/>
        <end position="203"/>
    </location>
</feature>
<dbReference type="InterPro" id="IPR001789">
    <property type="entry name" value="Sig_transdc_resp-reg_receiver"/>
</dbReference>
<dbReference type="PANTHER" id="PTHR45566:SF2">
    <property type="entry name" value="NARL SUBFAMILY"/>
    <property type="match status" value="1"/>
</dbReference>